<accession>A0A914M7D2</accession>
<protein>
    <submittedName>
        <fullName evidence="2">Candidate secreted effector</fullName>
    </submittedName>
</protein>
<dbReference type="Gene3D" id="1.10.10.1340">
    <property type="entry name" value="Mediator of RNA polymerase II, submodule Med31 (Soh1)"/>
    <property type="match status" value="1"/>
</dbReference>
<reference evidence="2" key="1">
    <citation type="submission" date="2022-11" db="UniProtKB">
        <authorList>
            <consortium name="WormBaseParasite"/>
        </authorList>
    </citation>
    <scope>IDENTIFICATION</scope>
</reference>
<dbReference type="AlphaFoldDB" id="A0A914M7D2"/>
<dbReference type="InterPro" id="IPR038089">
    <property type="entry name" value="Med31_sf"/>
</dbReference>
<evidence type="ECO:0000313" key="2">
    <source>
        <dbReference type="WBParaSite" id="Minc3s01388g23389"/>
    </source>
</evidence>
<sequence>MRKLKIFEFWFIGFISNTVPGSNPSREKINLAQKGYFKADYFVNYLKYLLYFKWT</sequence>
<proteinExistence type="predicted"/>
<dbReference type="Proteomes" id="UP000887563">
    <property type="component" value="Unplaced"/>
</dbReference>
<organism evidence="1 2">
    <name type="scientific">Meloidogyne incognita</name>
    <name type="common">Southern root-knot nematode worm</name>
    <name type="synonym">Oxyuris incognita</name>
    <dbReference type="NCBI Taxonomy" id="6306"/>
    <lineage>
        <taxon>Eukaryota</taxon>
        <taxon>Metazoa</taxon>
        <taxon>Ecdysozoa</taxon>
        <taxon>Nematoda</taxon>
        <taxon>Chromadorea</taxon>
        <taxon>Rhabditida</taxon>
        <taxon>Tylenchina</taxon>
        <taxon>Tylenchomorpha</taxon>
        <taxon>Tylenchoidea</taxon>
        <taxon>Meloidogynidae</taxon>
        <taxon>Meloidogyninae</taxon>
        <taxon>Meloidogyne</taxon>
        <taxon>Meloidogyne incognita group</taxon>
    </lineage>
</organism>
<evidence type="ECO:0000313" key="1">
    <source>
        <dbReference type="Proteomes" id="UP000887563"/>
    </source>
</evidence>
<name>A0A914M7D2_MELIC</name>
<dbReference type="WBParaSite" id="Minc3s01388g23389">
    <property type="protein sequence ID" value="Minc3s01388g23389"/>
    <property type="gene ID" value="Minc3s01388g23389"/>
</dbReference>
<keyword evidence="1" id="KW-1185">Reference proteome</keyword>